<dbReference type="EMBL" id="VSSQ01000337">
    <property type="protein sequence ID" value="MPL91747.1"/>
    <property type="molecule type" value="Genomic_DNA"/>
</dbReference>
<dbReference type="GO" id="GO:0070291">
    <property type="term" value="P:N-acylethanolamine metabolic process"/>
    <property type="evidence" value="ECO:0007669"/>
    <property type="project" value="TreeGrafter"/>
</dbReference>
<dbReference type="PANTHER" id="PTHR46320">
    <property type="entry name" value="GLYCEROPHOSPHODIESTER PHOSPHODIESTERASE 1"/>
    <property type="match status" value="1"/>
</dbReference>
<protein>
    <recommendedName>
        <fullName evidence="1">GP-PDE domain-containing protein</fullName>
    </recommendedName>
</protein>
<evidence type="ECO:0000313" key="2">
    <source>
        <dbReference type="EMBL" id="MPL91747.1"/>
    </source>
</evidence>
<dbReference type="GO" id="GO:0005886">
    <property type="term" value="C:plasma membrane"/>
    <property type="evidence" value="ECO:0007669"/>
    <property type="project" value="TreeGrafter"/>
</dbReference>
<dbReference type="InterPro" id="IPR032160">
    <property type="entry name" value="DUF4996"/>
</dbReference>
<dbReference type="PANTHER" id="PTHR46320:SF1">
    <property type="entry name" value="GLYCEROPHOSPHODIESTER PHOSPHODIESTERASE 1"/>
    <property type="match status" value="1"/>
</dbReference>
<accession>A0A644VKH4</accession>
<dbReference type="GO" id="GO:0006644">
    <property type="term" value="P:phospholipid metabolic process"/>
    <property type="evidence" value="ECO:0007669"/>
    <property type="project" value="TreeGrafter"/>
</dbReference>
<dbReference type="SUPFAM" id="SSF51695">
    <property type="entry name" value="PLC-like phosphodiesterases"/>
    <property type="match status" value="1"/>
</dbReference>
<dbReference type="Pfam" id="PF16387">
    <property type="entry name" value="DUF4996"/>
    <property type="match status" value="1"/>
</dbReference>
<comment type="caution">
    <text evidence="2">The sequence shown here is derived from an EMBL/GenBank/DDBJ whole genome shotgun (WGS) entry which is preliminary data.</text>
</comment>
<gene>
    <name evidence="2" type="ORF">SDC9_37824</name>
</gene>
<feature type="domain" description="GP-PDE" evidence="1">
    <location>
        <begin position="37"/>
        <end position="290"/>
    </location>
</feature>
<proteinExistence type="predicted"/>
<dbReference type="PROSITE" id="PS51704">
    <property type="entry name" value="GP_PDE"/>
    <property type="match status" value="1"/>
</dbReference>
<dbReference type="AlphaFoldDB" id="A0A644VKH4"/>
<dbReference type="CDD" id="cd08566">
    <property type="entry name" value="GDPD_AtGDE_like"/>
    <property type="match status" value="1"/>
</dbReference>
<sequence length="296" mass="33790">MQLKFILLFLVTGLCLTAQTHVDSIINKLNNPHLNEVLVVAHRGDWRNFPENSIEAIESAAKMGVDIVEIDIQRTKDGHLILMHDKTLDRTTTGKGRVEDWTLDSIKTLKLKNGCAIKTKHEVPTLEEALLHAKGRIMINLDKADRYFDEVYLLLEKTGTAHQIIMKGKKSPDEVKKQFGKYLDKVIYMPIVDLDQKSASVKMDDFVNSLHPVAFELLFAKSNSQAPQQMKQKLAGKSLIWYNTLWDTLAGGRDDDMALKDPDKSYGYLIEQLGARIIQTDRPEMLLDYLKRKGWR</sequence>
<organism evidence="2">
    <name type="scientific">bioreactor metagenome</name>
    <dbReference type="NCBI Taxonomy" id="1076179"/>
    <lineage>
        <taxon>unclassified sequences</taxon>
        <taxon>metagenomes</taxon>
        <taxon>ecological metagenomes</taxon>
    </lineage>
</organism>
<evidence type="ECO:0000259" key="1">
    <source>
        <dbReference type="PROSITE" id="PS51704"/>
    </source>
</evidence>
<dbReference type="GO" id="GO:0006580">
    <property type="term" value="P:ethanolamine metabolic process"/>
    <property type="evidence" value="ECO:0007669"/>
    <property type="project" value="TreeGrafter"/>
</dbReference>
<dbReference type="InterPro" id="IPR017946">
    <property type="entry name" value="PLC-like_Pdiesterase_TIM-brl"/>
</dbReference>
<reference evidence="2" key="1">
    <citation type="submission" date="2019-08" db="EMBL/GenBank/DDBJ databases">
        <authorList>
            <person name="Kucharzyk K."/>
            <person name="Murdoch R.W."/>
            <person name="Higgins S."/>
            <person name="Loffler F."/>
        </authorList>
    </citation>
    <scope>NUCLEOTIDE SEQUENCE</scope>
</reference>
<dbReference type="Gene3D" id="3.20.20.190">
    <property type="entry name" value="Phosphatidylinositol (PI) phosphodiesterase"/>
    <property type="match status" value="1"/>
</dbReference>
<dbReference type="Pfam" id="PF03009">
    <property type="entry name" value="GDPD"/>
    <property type="match status" value="1"/>
</dbReference>
<dbReference type="InterPro" id="IPR030395">
    <property type="entry name" value="GP_PDE_dom"/>
</dbReference>
<dbReference type="GO" id="GO:0008889">
    <property type="term" value="F:glycerophosphodiester phosphodiesterase activity"/>
    <property type="evidence" value="ECO:0007669"/>
    <property type="project" value="TreeGrafter"/>
</dbReference>
<name>A0A644VKH4_9ZZZZ</name>